<dbReference type="PANTHER" id="PTHR35809">
    <property type="entry name" value="ARCHAETIDYLSERINE DECARBOXYLASE PROENZYME-RELATED"/>
    <property type="match status" value="1"/>
</dbReference>
<keyword evidence="5 11" id="KW-0472">Membrane</keyword>
<keyword evidence="9" id="KW-1208">Phospholipid metabolism</keyword>
<dbReference type="Proteomes" id="UP000069632">
    <property type="component" value="Unassembled WGS sequence"/>
</dbReference>
<dbReference type="OrthoDB" id="5362699at2"/>
<sequence length="206" mass="23219">MDNLGIVSKYGFKNIAILGVIFLLSLIFDELECLFLILFLLSLFIYRNSERVSQNDEANAILSPIDGKVILISQSEENKKFIKVVIKKGLFDSGVIRAICDINDASISRRHGLFLCNFMKDSNLLNEKITLKFNHLNAKFGMEVLAGPLARVLHFERFTNLKAARRVGFMVDGEVVLFLPQDTKLSVEVGEKVKSCDLIGFIDDEK</sequence>
<keyword evidence="11" id="KW-0812">Transmembrane</keyword>
<feature type="transmembrane region" description="Helical" evidence="11">
    <location>
        <begin position="15"/>
        <end position="46"/>
    </location>
</feature>
<reference evidence="12 13" key="1">
    <citation type="submission" date="2016-02" db="EMBL/GenBank/DDBJ databases">
        <authorList>
            <consortium name="Pathogen Informatics"/>
        </authorList>
    </citation>
    <scope>NUCLEOTIDE SEQUENCE [LARGE SCALE GENOMIC DNA]</scope>
    <source>
        <strain evidence="12 13">RC20</strain>
    </source>
</reference>
<keyword evidence="2" id="KW-0444">Lipid biosynthesis</keyword>
<keyword evidence="8 12" id="KW-0456">Lyase</keyword>
<protein>
    <submittedName>
        <fullName evidence="12">Phosphatidylserine decarboxylase</fullName>
        <ecNumber evidence="12">4.1.1.65</ecNumber>
    </submittedName>
</protein>
<evidence type="ECO:0000256" key="5">
    <source>
        <dbReference type="ARBA" id="ARBA00023136"/>
    </source>
</evidence>
<evidence type="ECO:0000256" key="6">
    <source>
        <dbReference type="ARBA" id="ARBA00023145"/>
    </source>
</evidence>
<evidence type="ECO:0000256" key="1">
    <source>
        <dbReference type="ARBA" id="ARBA00022475"/>
    </source>
</evidence>
<organism evidence="12 13">
    <name type="scientific">Campylobacter geochelonis</name>
    <dbReference type="NCBI Taxonomy" id="1780362"/>
    <lineage>
        <taxon>Bacteria</taxon>
        <taxon>Pseudomonadati</taxon>
        <taxon>Campylobacterota</taxon>
        <taxon>Epsilonproteobacteria</taxon>
        <taxon>Campylobacterales</taxon>
        <taxon>Campylobacteraceae</taxon>
        <taxon>Campylobacter</taxon>
    </lineage>
</organism>
<accession>A0A128EES5</accession>
<keyword evidence="4" id="KW-0443">Lipid metabolism</keyword>
<keyword evidence="11" id="KW-1133">Transmembrane helix</keyword>
<keyword evidence="13" id="KW-1185">Reference proteome</keyword>
<evidence type="ECO:0000256" key="2">
    <source>
        <dbReference type="ARBA" id="ARBA00022516"/>
    </source>
</evidence>
<evidence type="ECO:0000256" key="10">
    <source>
        <dbReference type="ARBA" id="ARBA00023317"/>
    </source>
</evidence>
<proteinExistence type="predicted"/>
<keyword evidence="7" id="KW-0594">Phospholipid biosynthesis</keyword>
<evidence type="ECO:0000313" key="13">
    <source>
        <dbReference type="Proteomes" id="UP000069632"/>
    </source>
</evidence>
<keyword evidence="1" id="KW-1003">Cell membrane</keyword>
<evidence type="ECO:0000256" key="7">
    <source>
        <dbReference type="ARBA" id="ARBA00023209"/>
    </source>
</evidence>
<dbReference type="Pfam" id="PF02666">
    <property type="entry name" value="PS_Dcarbxylase"/>
    <property type="match status" value="1"/>
</dbReference>
<dbReference type="InterPro" id="IPR033175">
    <property type="entry name" value="PSD-A"/>
</dbReference>
<evidence type="ECO:0000256" key="9">
    <source>
        <dbReference type="ARBA" id="ARBA00023264"/>
    </source>
</evidence>
<dbReference type="RefSeq" id="WP_075540152.1">
    <property type="nucleotide sequence ID" value="NZ_CP053844.1"/>
</dbReference>
<dbReference type="GO" id="GO:0008654">
    <property type="term" value="P:phospholipid biosynthetic process"/>
    <property type="evidence" value="ECO:0007669"/>
    <property type="project" value="UniProtKB-KW"/>
</dbReference>
<dbReference type="AlphaFoldDB" id="A0A128EES5"/>
<evidence type="ECO:0000256" key="3">
    <source>
        <dbReference type="ARBA" id="ARBA00022793"/>
    </source>
</evidence>
<dbReference type="EMBL" id="FIZP01000003">
    <property type="protein sequence ID" value="CZE47425.1"/>
    <property type="molecule type" value="Genomic_DNA"/>
</dbReference>
<gene>
    <name evidence="12" type="primary">psd_1</name>
    <name evidence="12" type="ORF">ERS672216_00877</name>
</gene>
<dbReference type="InterPro" id="IPR003817">
    <property type="entry name" value="PS_Dcarbxylase"/>
</dbReference>
<keyword evidence="10" id="KW-0670">Pyruvate</keyword>
<dbReference type="EC" id="4.1.1.65" evidence="12"/>
<evidence type="ECO:0000256" key="8">
    <source>
        <dbReference type="ARBA" id="ARBA00023239"/>
    </source>
</evidence>
<dbReference type="GO" id="GO:0004609">
    <property type="term" value="F:phosphatidylserine decarboxylase activity"/>
    <property type="evidence" value="ECO:0007669"/>
    <property type="project" value="UniProtKB-EC"/>
</dbReference>
<evidence type="ECO:0000256" key="4">
    <source>
        <dbReference type="ARBA" id="ARBA00023098"/>
    </source>
</evidence>
<evidence type="ECO:0000256" key="11">
    <source>
        <dbReference type="SAM" id="Phobius"/>
    </source>
</evidence>
<keyword evidence="6" id="KW-0865">Zymogen</keyword>
<dbReference type="PANTHER" id="PTHR35809:SF1">
    <property type="entry name" value="ARCHAETIDYLSERINE DECARBOXYLASE PROENZYME-RELATED"/>
    <property type="match status" value="1"/>
</dbReference>
<name>A0A128EES5_9BACT</name>
<evidence type="ECO:0000313" key="12">
    <source>
        <dbReference type="EMBL" id="CZE47425.1"/>
    </source>
</evidence>
<keyword evidence="3" id="KW-0210">Decarboxylase</keyword>